<accession>A0A4R0N8B3</accession>
<evidence type="ECO:0000313" key="2">
    <source>
        <dbReference type="Proteomes" id="UP000292884"/>
    </source>
</evidence>
<proteinExistence type="predicted"/>
<protein>
    <submittedName>
        <fullName evidence="1">Uncharacterized protein</fullName>
    </submittedName>
</protein>
<gene>
    <name evidence="1" type="ORF">EZ428_06745</name>
</gene>
<dbReference type="Proteomes" id="UP000292884">
    <property type="component" value="Unassembled WGS sequence"/>
</dbReference>
<reference evidence="1 2" key="1">
    <citation type="submission" date="2019-02" db="EMBL/GenBank/DDBJ databases">
        <title>Pedobacter sp. RP-1-13 sp. nov., isolated from Arctic soil.</title>
        <authorList>
            <person name="Dahal R.H."/>
        </authorList>
    </citation>
    <scope>NUCLEOTIDE SEQUENCE [LARGE SCALE GENOMIC DNA]</scope>
    <source>
        <strain evidence="1 2">RP-1-13</strain>
    </source>
</reference>
<dbReference type="EMBL" id="SJSK01000001">
    <property type="protein sequence ID" value="TCC94464.1"/>
    <property type="molecule type" value="Genomic_DNA"/>
</dbReference>
<organism evidence="1 2">
    <name type="scientific">Pedobacter frigiditerrae</name>
    <dbReference type="NCBI Taxonomy" id="2530452"/>
    <lineage>
        <taxon>Bacteria</taxon>
        <taxon>Pseudomonadati</taxon>
        <taxon>Bacteroidota</taxon>
        <taxon>Sphingobacteriia</taxon>
        <taxon>Sphingobacteriales</taxon>
        <taxon>Sphingobacteriaceae</taxon>
        <taxon>Pedobacter</taxon>
    </lineage>
</organism>
<keyword evidence="2" id="KW-1185">Reference proteome</keyword>
<comment type="caution">
    <text evidence="1">The sequence shown here is derived from an EMBL/GenBank/DDBJ whole genome shotgun (WGS) entry which is preliminary data.</text>
</comment>
<evidence type="ECO:0000313" key="1">
    <source>
        <dbReference type="EMBL" id="TCC94464.1"/>
    </source>
</evidence>
<dbReference type="RefSeq" id="WP_131552323.1">
    <property type="nucleotide sequence ID" value="NZ_SJSK01000001.1"/>
</dbReference>
<dbReference type="OrthoDB" id="9858259at2"/>
<sequence>MKVIALSIIVLVSSIVLVTCKKVKPGIATSVSGFAIDSAKNKRLANASVVIYGCRINSMNGSRLCADSVIGAKTDLKGDFNMSFVSDGNYIGYDVEISYYDKNYERKNSVKLNPGVKNSVILSAIELSNLKLDLKILSNPIGEISVHSWKTSYFLKGTSNDVILNFKVYPNVKNDVHLIVWDPKIGRYRKIIENVSIGLLDTTTYQKIVQTTNDFPIN</sequence>
<name>A0A4R0N8B3_9SPHI</name>
<dbReference type="AlphaFoldDB" id="A0A4R0N8B3"/>